<protein>
    <submittedName>
        <fullName evidence="8">Glycerol uptake facilitator protein</fullName>
    </submittedName>
</protein>
<evidence type="ECO:0000256" key="7">
    <source>
        <dbReference type="SAM" id="Phobius"/>
    </source>
</evidence>
<dbReference type="PRINTS" id="PR02019">
    <property type="entry name" value="AQUAPORIN7"/>
</dbReference>
<dbReference type="SUPFAM" id="SSF81338">
    <property type="entry name" value="Aquaporin-like"/>
    <property type="match status" value="1"/>
</dbReference>
<evidence type="ECO:0000256" key="2">
    <source>
        <dbReference type="ARBA" id="ARBA00006175"/>
    </source>
</evidence>
<dbReference type="NCBIfam" id="TIGR00861">
    <property type="entry name" value="MIP"/>
    <property type="match status" value="1"/>
</dbReference>
<reference evidence="8" key="1">
    <citation type="submission" date="2018-06" db="EMBL/GenBank/DDBJ databases">
        <authorList>
            <person name="Zhirakovskaya E."/>
        </authorList>
    </citation>
    <scope>NUCLEOTIDE SEQUENCE</scope>
</reference>
<proteinExistence type="inferred from homology"/>
<gene>
    <name evidence="8" type="ORF">MNBD_PLANCTO02-2451</name>
</gene>
<evidence type="ECO:0000256" key="3">
    <source>
        <dbReference type="ARBA" id="ARBA00022448"/>
    </source>
</evidence>
<dbReference type="PRINTS" id="PR00783">
    <property type="entry name" value="MINTRINSICP"/>
</dbReference>
<dbReference type="AlphaFoldDB" id="A0A3B1DQX9"/>
<evidence type="ECO:0000256" key="6">
    <source>
        <dbReference type="ARBA" id="ARBA00023136"/>
    </source>
</evidence>
<evidence type="ECO:0000256" key="5">
    <source>
        <dbReference type="ARBA" id="ARBA00022989"/>
    </source>
</evidence>
<dbReference type="PANTHER" id="PTHR43829:SF9">
    <property type="entry name" value="AQUAPORIN-9"/>
    <property type="match status" value="1"/>
</dbReference>
<keyword evidence="3" id="KW-0813">Transport</keyword>
<dbReference type="Gene3D" id="1.20.1080.10">
    <property type="entry name" value="Glycerol uptake facilitator protein"/>
    <property type="match status" value="1"/>
</dbReference>
<dbReference type="GO" id="GO:0016323">
    <property type="term" value="C:basolateral plasma membrane"/>
    <property type="evidence" value="ECO:0007669"/>
    <property type="project" value="TreeGrafter"/>
</dbReference>
<keyword evidence="5 7" id="KW-1133">Transmembrane helix</keyword>
<dbReference type="EMBL" id="UOGL01000214">
    <property type="protein sequence ID" value="VAX38508.1"/>
    <property type="molecule type" value="Genomic_DNA"/>
</dbReference>
<dbReference type="PANTHER" id="PTHR43829">
    <property type="entry name" value="AQUAPORIN OR AQUAGLYCEROPORIN RELATED"/>
    <property type="match status" value="1"/>
</dbReference>
<dbReference type="InterPro" id="IPR000425">
    <property type="entry name" value="MIP"/>
</dbReference>
<keyword evidence="4 7" id="KW-0812">Transmembrane</keyword>
<feature type="transmembrane region" description="Helical" evidence="7">
    <location>
        <begin position="235"/>
        <end position="258"/>
    </location>
</feature>
<dbReference type="CDD" id="cd00333">
    <property type="entry name" value="MIP"/>
    <property type="match status" value="1"/>
</dbReference>
<feature type="transmembrane region" description="Helical" evidence="7">
    <location>
        <begin position="45"/>
        <end position="65"/>
    </location>
</feature>
<feature type="transmembrane region" description="Helical" evidence="7">
    <location>
        <begin position="12"/>
        <end position="33"/>
    </location>
</feature>
<name>A0A3B1DQX9_9ZZZZ</name>
<keyword evidence="6 7" id="KW-0472">Membrane</keyword>
<evidence type="ECO:0000256" key="1">
    <source>
        <dbReference type="ARBA" id="ARBA00004141"/>
    </source>
</evidence>
<dbReference type="GO" id="GO:0015254">
    <property type="term" value="F:glycerol channel activity"/>
    <property type="evidence" value="ECO:0007669"/>
    <property type="project" value="TreeGrafter"/>
</dbReference>
<feature type="transmembrane region" description="Helical" evidence="7">
    <location>
        <begin position="86"/>
        <end position="109"/>
    </location>
</feature>
<feature type="transmembrane region" description="Helical" evidence="7">
    <location>
        <begin position="155"/>
        <end position="172"/>
    </location>
</feature>
<evidence type="ECO:0000256" key="4">
    <source>
        <dbReference type="ARBA" id="ARBA00022692"/>
    </source>
</evidence>
<comment type="subcellular location">
    <subcellularLocation>
        <location evidence="1">Membrane</location>
        <topology evidence="1">Multi-pass membrane protein</topology>
    </subcellularLocation>
</comment>
<dbReference type="InterPro" id="IPR022357">
    <property type="entry name" value="MIP_CS"/>
</dbReference>
<evidence type="ECO:0000313" key="8">
    <source>
        <dbReference type="EMBL" id="VAX38508.1"/>
    </source>
</evidence>
<organism evidence="8">
    <name type="scientific">hydrothermal vent metagenome</name>
    <dbReference type="NCBI Taxonomy" id="652676"/>
    <lineage>
        <taxon>unclassified sequences</taxon>
        <taxon>metagenomes</taxon>
        <taxon>ecological metagenomes</taxon>
    </lineage>
</organism>
<accession>A0A3B1DQX9</accession>
<dbReference type="PROSITE" id="PS00221">
    <property type="entry name" value="MIP"/>
    <property type="match status" value="1"/>
</dbReference>
<dbReference type="InterPro" id="IPR050363">
    <property type="entry name" value="MIP/Aquaporin"/>
</dbReference>
<dbReference type="Pfam" id="PF00230">
    <property type="entry name" value="MIP"/>
    <property type="match status" value="1"/>
</dbReference>
<comment type="similarity">
    <text evidence="2">Belongs to the MIP/aquaporin (TC 1.A.8) family.</text>
</comment>
<feature type="transmembrane region" description="Helical" evidence="7">
    <location>
        <begin position="184"/>
        <end position="208"/>
    </location>
</feature>
<dbReference type="InterPro" id="IPR023271">
    <property type="entry name" value="Aquaporin-like"/>
</dbReference>
<dbReference type="GO" id="GO:0015250">
    <property type="term" value="F:water channel activity"/>
    <property type="evidence" value="ECO:0007669"/>
    <property type="project" value="TreeGrafter"/>
</dbReference>
<sequence length="269" mass="29090">MQLNELRRELLAEFLGTLTLIVFGLAVNAQVTLSSQTTGTYLSINFGWGLAVMMGIYVSGGISGAHLNPAVTIALACLRGFSWRKVIPYILVQLLAAFVASAIVFFVYYDALGAYESNLLSTNKAVQTLGTSHLMETAGIWATYPQEFLTLRGGFVDQAVGTAFLLMLIFAMSDGKNLAPYPKIAPITVGTIVFLIGMTFGLNCGYAINPIRDFGPRFFTYVAGWGGEVFQKGNGFWWVPIAGPIVGGVVGGLTYDLFVKNQHPEDESE</sequence>